<proteinExistence type="predicted"/>
<gene>
    <name evidence="1" type="ORF">MJB10_22600</name>
</gene>
<sequence>MIRLREGGRFAFYAKTVPLEVRIDGVKREVIALNQGYMRSIAAIGCKGLWWRSCWGAELNSKLI</sequence>
<reference evidence="1" key="1">
    <citation type="submission" date="2022-02" db="EMBL/GenBank/DDBJ databases">
        <title>Paenibacillus sp. MBLB1832 Whole Genome Shotgun Sequencing.</title>
        <authorList>
            <person name="Hwang C.Y."/>
            <person name="Cho E.-S."/>
            <person name="Seo M.-J."/>
        </authorList>
    </citation>
    <scope>NUCLEOTIDE SEQUENCE</scope>
    <source>
        <strain evidence="1">MBLB1832</strain>
    </source>
</reference>
<evidence type="ECO:0000313" key="1">
    <source>
        <dbReference type="EMBL" id="WNR43859.1"/>
    </source>
</evidence>
<dbReference type="KEGG" id="proo:MJB10_22600"/>
<accession>A0AA96LMR6</accession>
<name>A0AA96LMR6_9BACL</name>
<dbReference type="Proteomes" id="UP001304650">
    <property type="component" value="Chromosome"/>
</dbReference>
<evidence type="ECO:0000313" key="2">
    <source>
        <dbReference type="Proteomes" id="UP001304650"/>
    </source>
</evidence>
<protein>
    <submittedName>
        <fullName evidence="1">Uncharacterized protein</fullName>
    </submittedName>
</protein>
<dbReference type="EMBL" id="CP130319">
    <property type="protein sequence ID" value="WNR43859.1"/>
    <property type="molecule type" value="Genomic_DNA"/>
</dbReference>
<dbReference type="RefSeq" id="WP_314798754.1">
    <property type="nucleotide sequence ID" value="NZ_CP130319.1"/>
</dbReference>
<keyword evidence="2" id="KW-1185">Reference proteome</keyword>
<dbReference type="AlphaFoldDB" id="A0AA96LMR6"/>
<organism evidence="1 2">
    <name type="scientific">Paenibacillus roseopurpureus</name>
    <dbReference type="NCBI Taxonomy" id="2918901"/>
    <lineage>
        <taxon>Bacteria</taxon>
        <taxon>Bacillati</taxon>
        <taxon>Bacillota</taxon>
        <taxon>Bacilli</taxon>
        <taxon>Bacillales</taxon>
        <taxon>Paenibacillaceae</taxon>
        <taxon>Paenibacillus</taxon>
    </lineage>
</organism>